<organism evidence="2 3">
    <name type="scientific">Mytilus galloprovincialis</name>
    <name type="common">Mediterranean mussel</name>
    <dbReference type="NCBI Taxonomy" id="29158"/>
    <lineage>
        <taxon>Eukaryota</taxon>
        <taxon>Metazoa</taxon>
        <taxon>Spiralia</taxon>
        <taxon>Lophotrochozoa</taxon>
        <taxon>Mollusca</taxon>
        <taxon>Bivalvia</taxon>
        <taxon>Autobranchia</taxon>
        <taxon>Pteriomorphia</taxon>
        <taxon>Mytilida</taxon>
        <taxon>Mytiloidea</taxon>
        <taxon>Mytilidae</taxon>
        <taxon>Mytilinae</taxon>
        <taxon>Mytilus</taxon>
    </lineage>
</organism>
<dbReference type="Proteomes" id="UP000596742">
    <property type="component" value="Unassembled WGS sequence"/>
</dbReference>
<protein>
    <submittedName>
        <fullName evidence="2">Uncharacterized protein</fullName>
    </submittedName>
</protein>
<proteinExistence type="predicted"/>
<dbReference type="AlphaFoldDB" id="A0A8B6BW99"/>
<feature type="region of interest" description="Disordered" evidence="1">
    <location>
        <begin position="53"/>
        <end position="107"/>
    </location>
</feature>
<gene>
    <name evidence="2" type="ORF">MGAL_10B000776</name>
</gene>
<accession>A0A8B6BW99</accession>
<keyword evidence="3" id="KW-1185">Reference proteome</keyword>
<feature type="compositionally biased region" description="Polar residues" evidence="1">
    <location>
        <begin position="1"/>
        <end position="17"/>
    </location>
</feature>
<evidence type="ECO:0000313" key="2">
    <source>
        <dbReference type="EMBL" id="VDH96467.1"/>
    </source>
</evidence>
<comment type="caution">
    <text evidence="2">The sequence shown here is derived from an EMBL/GenBank/DDBJ whole genome shotgun (WGS) entry which is preliminary data.</text>
</comment>
<name>A0A8B6BW99_MYTGA</name>
<dbReference type="EMBL" id="UYJE01000789">
    <property type="protein sequence ID" value="VDH96467.1"/>
    <property type="molecule type" value="Genomic_DNA"/>
</dbReference>
<feature type="compositionally biased region" description="Polar residues" evidence="1">
    <location>
        <begin position="60"/>
        <end position="73"/>
    </location>
</feature>
<evidence type="ECO:0000256" key="1">
    <source>
        <dbReference type="SAM" id="MobiDB-lite"/>
    </source>
</evidence>
<feature type="region of interest" description="Disordered" evidence="1">
    <location>
        <begin position="1"/>
        <end position="23"/>
    </location>
</feature>
<reference evidence="2" key="1">
    <citation type="submission" date="2018-11" db="EMBL/GenBank/DDBJ databases">
        <authorList>
            <person name="Alioto T."/>
            <person name="Alioto T."/>
        </authorList>
    </citation>
    <scope>NUCLEOTIDE SEQUENCE</scope>
</reference>
<sequence length="107" mass="11543">MQLNQLQPQVPQASQPESRGPKHMGNVTLQRILAQTSDSNVPEAIPVSMCWRTEARSRSDSNAPSTKDSSTAFGCSLDCRENGPDDFVGSQHSQYGGQTLGHVNGQT</sequence>
<evidence type="ECO:0000313" key="3">
    <source>
        <dbReference type="Proteomes" id="UP000596742"/>
    </source>
</evidence>